<gene>
    <name evidence="2" type="ORF">GIW73_08825</name>
</gene>
<dbReference type="AlphaFoldDB" id="A0A9Q3ZXD1"/>
<organism evidence="2 3">
    <name type="scientific">Pseudomonas syringae</name>
    <dbReference type="NCBI Taxonomy" id="317"/>
    <lineage>
        <taxon>Bacteria</taxon>
        <taxon>Pseudomonadati</taxon>
        <taxon>Pseudomonadota</taxon>
        <taxon>Gammaproteobacteria</taxon>
        <taxon>Pseudomonadales</taxon>
        <taxon>Pseudomonadaceae</taxon>
        <taxon>Pseudomonas</taxon>
    </lineage>
</organism>
<evidence type="ECO:0000313" key="2">
    <source>
        <dbReference type="EMBL" id="MCF5063041.1"/>
    </source>
</evidence>
<comment type="caution">
    <text evidence="2">The sequence shown here is derived from an EMBL/GenBank/DDBJ whole genome shotgun (WGS) entry which is preliminary data.</text>
</comment>
<feature type="chain" id="PRO_5040449243" description="Tetratricopeptide repeat protein" evidence="1">
    <location>
        <begin position="23"/>
        <end position="477"/>
    </location>
</feature>
<dbReference type="Proteomes" id="UP000814207">
    <property type="component" value="Unassembled WGS sequence"/>
</dbReference>
<evidence type="ECO:0000256" key="1">
    <source>
        <dbReference type="SAM" id="SignalP"/>
    </source>
</evidence>
<accession>A0A9Q3ZXD1</accession>
<name>A0A9Q3ZXD1_PSESX</name>
<reference evidence="2" key="1">
    <citation type="submission" date="2019-11" db="EMBL/GenBank/DDBJ databases">
        <title>Epiphytic Pseudomonas syringae from cherry orchards.</title>
        <authorList>
            <person name="Hulin M.T."/>
        </authorList>
    </citation>
    <scope>NUCLEOTIDE SEQUENCE</scope>
    <source>
        <strain evidence="2">PA-6-9A</strain>
    </source>
</reference>
<keyword evidence="1" id="KW-0732">Signal</keyword>
<proteinExistence type="predicted"/>
<protein>
    <recommendedName>
        <fullName evidence="4">Tetratricopeptide repeat protein</fullName>
    </recommendedName>
</protein>
<dbReference type="EMBL" id="WKEU01000028">
    <property type="protein sequence ID" value="MCF5063041.1"/>
    <property type="molecule type" value="Genomic_DNA"/>
</dbReference>
<sequence>MNTLARTLTTLLLTCLPLLAHASNAEALIARHDWHQAARAVLLEAGQEKNIDSSLPLIQARAGFVDDALKTIAGLYAGSQPYRLVEVAELPQLSAARREALLGQALDIARQQAERDSTASTGAFMWLALHYCGAGDETQARALLALALEYAHKLDSYDRMIYAMQRSPQHTRSWMIGPVTQALARERENAAFDWLGLAELALKMGDKTQALGFVDQGIEATGQLRDSRKGYVLSQLNLLALKAGRASLPEPLTPYLNMTRLAITGAPDQAYALLAAAPQDGNTHYGARLWPKLIKDASERNDLPTARYFAERPIKQSALEQASAWQQVAQLQWQAHQDFSASYRQAFQALEPAAGTPRSLEDISTLVKLLDLARQAGLKQPEPALLPQAVAMIDQLPADRPSDRIKARLQLLPWLWRQGTRDLATTQALTAYRDLSGYRDSSAATRAELLTEMGVVFSEVAAPSPGVRTPPPAPARP</sequence>
<feature type="signal peptide" evidence="1">
    <location>
        <begin position="1"/>
        <end position="22"/>
    </location>
</feature>
<evidence type="ECO:0008006" key="4">
    <source>
        <dbReference type="Google" id="ProtNLM"/>
    </source>
</evidence>
<evidence type="ECO:0000313" key="3">
    <source>
        <dbReference type="Proteomes" id="UP000814207"/>
    </source>
</evidence>